<accession>A0AAD6T8Z0</accession>
<organism evidence="2 3">
    <name type="scientific">Mycena alexandri</name>
    <dbReference type="NCBI Taxonomy" id="1745969"/>
    <lineage>
        <taxon>Eukaryota</taxon>
        <taxon>Fungi</taxon>
        <taxon>Dikarya</taxon>
        <taxon>Basidiomycota</taxon>
        <taxon>Agaricomycotina</taxon>
        <taxon>Agaricomycetes</taxon>
        <taxon>Agaricomycetidae</taxon>
        <taxon>Agaricales</taxon>
        <taxon>Marasmiineae</taxon>
        <taxon>Mycenaceae</taxon>
        <taxon>Mycena</taxon>
    </lineage>
</organism>
<keyword evidence="1" id="KW-0732">Signal</keyword>
<keyword evidence="3" id="KW-1185">Reference proteome</keyword>
<dbReference type="Proteomes" id="UP001218188">
    <property type="component" value="Unassembled WGS sequence"/>
</dbReference>
<evidence type="ECO:0000313" key="2">
    <source>
        <dbReference type="EMBL" id="KAJ7041684.1"/>
    </source>
</evidence>
<dbReference type="AlphaFoldDB" id="A0AAD6T8Z0"/>
<dbReference type="EMBL" id="JARJCM010000015">
    <property type="protein sequence ID" value="KAJ7041684.1"/>
    <property type="molecule type" value="Genomic_DNA"/>
</dbReference>
<evidence type="ECO:0008006" key="4">
    <source>
        <dbReference type="Google" id="ProtNLM"/>
    </source>
</evidence>
<proteinExistence type="predicted"/>
<feature type="signal peptide" evidence="1">
    <location>
        <begin position="1"/>
        <end position="34"/>
    </location>
</feature>
<sequence length="74" mass="8104">MCMNHHRSRALPASTVISVNVILQWLAALSWCRARSVVGQCWGDGKVGLGERGDDLGHKGQCRSCSGFTFRILC</sequence>
<gene>
    <name evidence="2" type="ORF">C8F04DRAFT_1078497</name>
</gene>
<feature type="chain" id="PRO_5042039852" description="Secreted protein" evidence="1">
    <location>
        <begin position="35"/>
        <end position="74"/>
    </location>
</feature>
<protein>
    <recommendedName>
        <fullName evidence="4">Secreted protein</fullName>
    </recommendedName>
</protein>
<evidence type="ECO:0000256" key="1">
    <source>
        <dbReference type="SAM" id="SignalP"/>
    </source>
</evidence>
<name>A0AAD6T8Z0_9AGAR</name>
<comment type="caution">
    <text evidence="2">The sequence shown here is derived from an EMBL/GenBank/DDBJ whole genome shotgun (WGS) entry which is preliminary data.</text>
</comment>
<reference evidence="2" key="1">
    <citation type="submission" date="2023-03" db="EMBL/GenBank/DDBJ databases">
        <title>Massive genome expansion in bonnet fungi (Mycena s.s.) driven by repeated elements and novel gene families across ecological guilds.</title>
        <authorList>
            <consortium name="Lawrence Berkeley National Laboratory"/>
            <person name="Harder C.B."/>
            <person name="Miyauchi S."/>
            <person name="Viragh M."/>
            <person name="Kuo A."/>
            <person name="Thoen E."/>
            <person name="Andreopoulos B."/>
            <person name="Lu D."/>
            <person name="Skrede I."/>
            <person name="Drula E."/>
            <person name="Henrissat B."/>
            <person name="Morin E."/>
            <person name="Kohler A."/>
            <person name="Barry K."/>
            <person name="LaButti K."/>
            <person name="Morin E."/>
            <person name="Salamov A."/>
            <person name="Lipzen A."/>
            <person name="Mereny Z."/>
            <person name="Hegedus B."/>
            <person name="Baldrian P."/>
            <person name="Stursova M."/>
            <person name="Weitz H."/>
            <person name="Taylor A."/>
            <person name="Grigoriev I.V."/>
            <person name="Nagy L.G."/>
            <person name="Martin F."/>
            <person name="Kauserud H."/>
        </authorList>
    </citation>
    <scope>NUCLEOTIDE SEQUENCE</scope>
    <source>
        <strain evidence="2">CBHHK200</strain>
    </source>
</reference>
<evidence type="ECO:0000313" key="3">
    <source>
        <dbReference type="Proteomes" id="UP001218188"/>
    </source>
</evidence>